<dbReference type="GO" id="GO:0008298">
    <property type="term" value="P:intracellular mRNA localization"/>
    <property type="evidence" value="ECO:0007669"/>
    <property type="project" value="TreeGrafter"/>
</dbReference>
<dbReference type="GO" id="GO:1990904">
    <property type="term" value="C:ribonucleoprotein complex"/>
    <property type="evidence" value="ECO:0007669"/>
    <property type="project" value="TreeGrafter"/>
</dbReference>
<dbReference type="PANTHER" id="PTHR31027">
    <property type="entry name" value="NUCLEAR SEGREGATION PROTEIN BFR1"/>
    <property type="match status" value="1"/>
</dbReference>
<sequence length="546" mass="60297">MAPPPSKKTTTTNASGTSTPKERRPKEEMAVKPDQAAYQAEQDAIRSEIDALQTQLNEVKNKISLATNSPNASSEPSRRNQLKAELDSLKGVQAEAKGKRGKILDELKKVRDEMNKKIKDMQAAKAKLPYRTVDEVDSQIKSLEREVESGALTIANEKRKLAEISQLKRSRRSVESFGDVQQSIDDLKATADGLSAKLDDPELKAASEKFDSLKAELNELQKEGDALYESRNKLYNERREISAKLDEVHGRRKEKAAAYKDAQDVYWTKVQEERARKAERAKAERKATEDARRLETATRLRDEAKISAFQAQIEDCQTIIDYLLGNTSAKTSRALQEKKTIEGVAALEGRKVAVDENLVVQKKKGDDETFFVGGGKKKKNGGQQKKGTATAAAAAAPADASAATKVDAKLNLPLHILAAILELSIPAPTSTSDVPRAIEDLKTKKTWFEVNNDRVTKENVAKAEKEIRRLEGRSAADVDDVEKPVSGLKEPFHTPAVKDISKSQSETLPSELNPVDESKESEPEAVADLDEELEQVAAEEEKKDEE</sequence>
<evidence type="ECO:0000313" key="3">
    <source>
        <dbReference type="EMBL" id="CED83746.1"/>
    </source>
</evidence>
<feature type="compositionally biased region" description="Low complexity" evidence="2">
    <location>
        <begin position="7"/>
        <end position="19"/>
    </location>
</feature>
<protein>
    <recommendedName>
        <fullName evidence="4">Nuclear segregation protein Bfr1</fullName>
    </recommendedName>
</protein>
<dbReference type="EMBL" id="LN483157">
    <property type="protein sequence ID" value="CED83746.1"/>
    <property type="molecule type" value="Genomic_DNA"/>
</dbReference>
<accession>A0A0F7SQN1</accession>
<feature type="region of interest" description="Disordered" evidence="2">
    <location>
        <begin position="476"/>
        <end position="546"/>
    </location>
</feature>
<proteinExistence type="predicted"/>
<feature type="compositionally biased region" description="Acidic residues" evidence="2">
    <location>
        <begin position="523"/>
        <end position="538"/>
    </location>
</feature>
<feature type="compositionally biased region" description="Basic and acidic residues" evidence="2">
    <location>
        <begin position="20"/>
        <end position="31"/>
    </location>
</feature>
<dbReference type="AlphaFoldDB" id="A0A0F7SQN1"/>
<evidence type="ECO:0008006" key="4">
    <source>
        <dbReference type="Google" id="ProtNLM"/>
    </source>
</evidence>
<dbReference type="InterPro" id="IPR039604">
    <property type="entry name" value="Bfr1"/>
</dbReference>
<evidence type="ECO:0000256" key="2">
    <source>
        <dbReference type="SAM" id="MobiDB-lite"/>
    </source>
</evidence>
<dbReference type="PANTHER" id="PTHR31027:SF2">
    <property type="entry name" value="LEBERCILIN DOMAIN-CONTAINING PROTEIN"/>
    <property type="match status" value="1"/>
</dbReference>
<feature type="region of interest" description="Disordered" evidence="2">
    <location>
        <begin position="64"/>
        <end position="98"/>
    </location>
</feature>
<keyword evidence="1" id="KW-0175">Coiled coil</keyword>
<dbReference type="GO" id="GO:0042175">
    <property type="term" value="C:nuclear outer membrane-endoplasmic reticulum membrane network"/>
    <property type="evidence" value="ECO:0007669"/>
    <property type="project" value="TreeGrafter"/>
</dbReference>
<dbReference type="GO" id="GO:0005783">
    <property type="term" value="C:endoplasmic reticulum"/>
    <property type="evidence" value="ECO:0007669"/>
    <property type="project" value="TreeGrafter"/>
</dbReference>
<feature type="compositionally biased region" description="Basic and acidic residues" evidence="2">
    <location>
        <begin position="76"/>
        <end position="88"/>
    </location>
</feature>
<feature type="coiled-coil region" evidence="1">
    <location>
        <begin position="203"/>
        <end position="237"/>
    </location>
</feature>
<reference evidence="3" key="1">
    <citation type="submission" date="2014-08" db="EMBL/GenBank/DDBJ databases">
        <authorList>
            <person name="Sharma Rahul"/>
            <person name="Thines Marco"/>
        </authorList>
    </citation>
    <scope>NUCLEOTIDE SEQUENCE</scope>
</reference>
<organism evidence="3">
    <name type="scientific">Phaffia rhodozyma</name>
    <name type="common">Yeast</name>
    <name type="synonym">Xanthophyllomyces dendrorhous</name>
    <dbReference type="NCBI Taxonomy" id="264483"/>
    <lineage>
        <taxon>Eukaryota</taxon>
        <taxon>Fungi</taxon>
        <taxon>Dikarya</taxon>
        <taxon>Basidiomycota</taxon>
        <taxon>Agaricomycotina</taxon>
        <taxon>Tremellomycetes</taxon>
        <taxon>Cystofilobasidiales</taxon>
        <taxon>Mrakiaceae</taxon>
        <taxon>Phaffia</taxon>
    </lineage>
</organism>
<feature type="compositionally biased region" description="Polar residues" evidence="2">
    <location>
        <begin position="64"/>
        <end position="75"/>
    </location>
</feature>
<dbReference type="GO" id="GO:0003729">
    <property type="term" value="F:mRNA binding"/>
    <property type="evidence" value="ECO:0007669"/>
    <property type="project" value="TreeGrafter"/>
</dbReference>
<name>A0A0F7SQN1_PHARH</name>
<evidence type="ECO:0000256" key="1">
    <source>
        <dbReference type="SAM" id="Coils"/>
    </source>
</evidence>
<feature type="region of interest" description="Disordered" evidence="2">
    <location>
        <begin position="1"/>
        <end position="41"/>
    </location>
</feature>